<sequence length="87" mass="10076">MSYSFCRFESVYKIIELTWSQSVGTGASNPFVRKRKRIRFPHILEHTHVLVSVHKRSAEPDHKSIHIFADLSDLIAAVQNDFVFQFG</sequence>
<reference evidence="1" key="2">
    <citation type="submission" date="2015-03" db="EMBL/GenBank/DDBJ databases">
        <authorList>
            <person name="Chow C.-E.T."/>
            <person name="Winget D.M."/>
            <person name="White R.A.III."/>
            <person name="Hallam S.J."/>
            <person name="Suttle C.A."/>
        </authorList>
    </citation>
    <scope>NUCLEOTIDE SEQUENCE</scope>
    <source>
        <strain evidence="1">Anoxic3_4</strain>
    </source>
</reference>
<proteinExistence type="predicted"/>
<name>A0A0F7L589_9VIRU</name>
<evidence type="ECO:0000313" key="1">
    <source>
        <dbReference type="EMBL" id="AKH46166.1"/>
    </source>
</evidence>
<protein>
    <submittedName>
        <fullName evidence="1">Uncharacterized protein</fullName>
    </submittedName>
</protein>
<dbReference type="EMBL" id="KR029579">
    <property type="protein sequence ID" value="AKH46166.1"/>
    <property type="molecule type" value="Genomic_DNA"/>
</dbReference>
<reference evidence="1" key="1">
    <citation type="journal article" date="2015" name="Front. Microbiol.">
        <title>Combining genomic sequencing methods to explore viral diversity and reveal potential virus-host interactions.</title>
        <authorList>
            <person name="Chow C.E."/>
            <person name="Winget D.M."/>
            <person name="White R.A.III."/>
            <person name="Hallam S.J."/>
            <person name="Suttle C.A."/>
        </authorList>
    </citation>
    <scope>NUCLEOTIDE SEQUENCE</scope>
    <source>
        <strain evidence="1">Anoxic3_4</strain>
    </source>
</reference>
<organism evidence="1">
    <name type="scientific">uncultured marine virus</name>
    <dbReference type="NCBI Taxonomy" id="186617"/>
    <lineage>
        <taxon>Viruses</taxon>
        <taxon>environmental samples</taxon>
    </lineage>
</organism>
<accession>A0A0F7L589</accession>